<dbReference type="Gene3D" id="2.130.10.10">
    <property type="entry name" value="YVTN repeat-like/Quinoprotein amine dehydrogenase"/>
    <property type="match status" value="1"/>
</dbReference>
<keyword evidence="4" id="KW-0449">Lipoprotein</keyword>
<evidence type="ECO:0000256" key="3">
    <source>
        <dbReference type="ARBA" id="ARBA00023237"/>
    </source>
</evidence>
<keyword evidence="3 4" id="KW-0998">Cell outer membrane</keyword>
<dbReference type="GO" id="GO:0051205">
    <property type="term" value="P:protein insertion into membrane"/>
    <property type="evidence" value="ECO:0007669"/>
    <property type="project" value="UniProtKB-UniRule"/>
</dbReference>
<dbReference type="InterPro" id="IPR018391">
    <property type="entry name" value="PQQ_b-propeller_rpt"/>
</dbReference>
<dbReference type="SMART" id="SM00564">
    <property type="entry name" value="PQQ"/>
    <property type="match status" value="7"/>
</dbReference>
<evidence type="ECO:0000256" key="4">
    <source>
        <dbReference type="HAMAP-Rule" id="MF_00923"/>
    </source>
</evidence>
<dbReference type="Proteomes" id="UP000317839">
    <property type="component" value="Unassembled WGS sequence"/>
</dbReference>
<dbReference type="HAMAP" id="MF_00923">
    <property type="entry name" value="OM_assembly_BamB"/>
    <property type="match status" value="1"/>
</dbReference>
<dbReference type="Pfam" id="PF13360">
    <property type="entry name" value="PQQ_2"/>
    <property type="match status" value="1"/>
</dbReference>
<dbReference type="SUPFAM" id="SSF50998">
    <property type="entry name" value="Quinoprotein alcohol dehydrogenase-like"/>
    <property type="match status" value="1"/>
</dbReference>
<feature type="domain" description="Pyrrolo-quinoline quinone repeat" evidence="6">
    <location>
        <begin position="73"/>
        <end position="304"/>
    </location>
</feature>
<dbReference type="PANTHER" id="PTHR34512">
    <property type="entry name" value="CELL SURFACE PROTEIN"/>
    <property type="match status" value="1"/>
</dbReference>
<dbReference type="GO" id="GO:0043165">
    <property type="term" value="P:Gram-negative-bacterium-type cell outer membrane assembly"/>
    <property type="evidence" value="ECO:0007669"/>
    <property type="project" value="UniProtKB-UniRule"/>
</dbReference>
<comment type="function">
    <text evidence="4">Part of the outer membrane protein assembly complex, which is involved in assembly and insertion of beta-barrel proteins into the outer membrane.</text>
</comment>
<comment type="caution">
    <text evidence="7">The sequence shown here is derived from an EMBL/GenBank/DDBJ whole genome shotgun (WGS) entry which is preliminary data.</text>
</comment>
<dbReference type="PANTHER" id="PTHR34512:SF30">
    <property type="entry name" value="OUTER MEMBRANE PROTEIN ASSEMBLY FACTOR BAMB"/>
    <property type="match status" value="1"/>
</dbReference>
<feature type="signal peptide" evidence="5">
    <location>
        <begin position="1"/>
        <end position="16"/>
    </location>
</feature>
<keyword evidence="1 4" id="KW-0732">Signal</keyword>
<keyword evidence="2 4" id="KW-0472">Membrane</keyword>
<feature type="chain" id="PRO_5022272433" description="Outer membrane protein assembly factor BamB" evidence="5">
    <location>
        <begin position="17"/>
        <end position="378"/>
    </location>
</feature>
<evidence type="ECO:0000256" key="5">
    <source>
        <dbReference type="SAM" id="SignalP"/>
    </source>
</evidence>
<dbReference type="RefSeq" id="WP_142941686.1">
    <property type="nucleotide sequence ID" value="NZ_VIKR01000002.1"/>
</dbReference>
<dbReference type="OrthoDB" id="5173551at2"/>
<dbReference type="GO" id="GO:0009279">
    <property type="term" value="C:cell outer membrane"/>
    <property type="evidence" value="ECO:0007669"/>
    <property type="project" value="UniProtKB-SubCell"/>
</dbReference>
<evidence type="ECO:0000313" key="7">
    <source>
        <dbReference type="EMBL" id="TQV75069.1"/>
    </source>
</evidence>
<evidence type="ECO:0000259" key="6">
    <source>
        <dbReference type="Pfam" id="PF13360"/>
    </source>
</evidence>
<protein>
    <recommendedName>
        <fullName evidence="4">Outer membrane protein assembly factor BamB</fullName>
    </recommendedName>
</protein>
<evidence type="ECO:0000256" key="1">
    <source>
        <dbReference type="ARBA" id="ARBA00022729"/>
    </source>
</evidence>
<comment type="similarity">
    <text evidence="4">Belongs to the BamB family.</text>
</comment>
<reference evidence="7 8" key="1">
    <citation type="submission" date="2019-06" db="EMBL/GenBank/DDBJ databases">
        <title>Draft genome of Aliikangiella marina GYP-15.</title>
        <authorList>
            <person name="Wang G."/>
        </authorList>
    </citation>
    <scope>NUCLEOTIDE SEQUENCE [LARGE SCALE GENOMIC DNA]</scope>
    <source>
        <strain evidence="7 8">GYP-15</strain>
    </source>
</reference>
<dbReference type="InterPro" id="IPR017687">
    <property type="entry name" value="BamB"/>
</dbReference>
<proteinExistence type="inferred from homology"/>
<gene>
    <name evidence="4 7" type="primary">bamB</name>
    <name evidence="7" type="ORF">FLL45_09005</name>
</gene>
<accession>A0A545TCY4</accession>
<evidence type="ECO:0000313" key="8">
    <source>
        <dbReference type="Proteomes" id="UP000317839"/>
    </source>
</evidence>
<keyword evidence="4" id="KW-0564">Palmitate</keyword>
<sequence>MKVLYKALFISSLVLAGCSDDVDIYEPNPLVDIDNQFETKEVWSTDIGDGNDDITVKNSPVYAYDKIFVADGSGAVAAVNPEDGEIIWRNELDVAIGGGPAVASNLVAVGTQDGELIVLSADDGALKWRKPLTSEVISSPAIGEGHVVVRTVDGKVTAFDASSGDEKWVYDQSIPALTLRGVSSPVIVGGGVISGFSNGKLAVFLLANGRVAWEKTITAPVGSSEIQKLVDVDVKPLVAGNTIFVASYNGNLANIQAQNGEVIWQRELSTFQELTLSELMLLVTHENSHVSGVDRSNGIILWTQKDLYRRQLTAPVSLGDYIAVGDFEGYIHWLSRRDGTLVSREHIDSSGFGGTPIVVDDKLILLSHSGTLYAVKKT</sequence>
<dbReference type="NCBIfam" id="TIGR03300">
    <property type="entry name" value="assembly_YfgL"/>
    <property type="match status" value="1"/>
</dbReference>
<dbReference type="InterPro" id="IPR011047">
    <property type="entry name" value="Quinoprotein_ADH-like_sf"/>
</dbReference>
<dbReference type="InterPro" id="IPR015943">
    <property type="entry name" value="WD40/YVTN_repeat-like_dom_sf"/>
</dbReference>
<keyword evidence="8" id="KW-1185">Reference proteome</keyword>
<name>A0A545TCY4_9GAMM</name>
<dbReference type="EMBL" id="VIKR01000002">
    <property type="protein sequence ID" value="TQV75069.1"/>
    <property type="molecule type" value="Genomic_DNA"/>
</dbReference>
<comment type="subunit">
    <text evidence="4">Part of the Bam complex.</text>
</comment>
<comment type="subcellular location">
    <subcellularLocation>
        <location evidence="4">Cell outer membrane</location>
        <topology evidence="4">Lipid-anchor</topology>
    </subcellularLocation>
</comment>
<dbReference type="AlphaFoldDB" id="A0A545TCY4"/>
<evidence type="ECO:0000256" key="2">
    <source>
        <dbReference type="ARBA" id="ARBA00023136"/>
    </source>
</evidence>
<dbReference type="InterPro" id="IPR002372">
    <property type="entry name" value="PQQ_rpt_dom"/>
</dbReference>
<organism evidence="7 8">
    <name type="scientific">Aliikangiella marina</name>
    <dbReference type="NCBI Taxonomy" id="1712262"/>
    <lineage>
        <taxon>Bacteria</taxon>
        <taxon>Pseudomonadati</taxon>
        <taxon>Pseudomonadota</taxon>
        <taxon>Gammaproteobacteria</taxon>
        <taxon>Oceanospirillales</taxon>
        <taxon>Pleioneaceae</taxon>
        <taxon>Aliikangiella</taxon>
    </lineage>
</organism>
<dbReference type="PROSITE" id="PS51257">
    <property type="entry name" value="PROKAR_LIPOPROTEIN"/>
    <property type="match status" value="1"/>
</dbReference>